<feature type="compositionally biased region" description="Basic residues" evidence="1">
    <location>
        <begin position="74"/>
        <end position="83"/>
    </location>
</feature>
<feature type="region of interest" description="Disordered" evidence="1">
    <location>
        <begin position="22"/>
        <end position="83"/>
    </location>
</feature>
<sequence>MAAAVEVEVEVLLLLLLRLTDPNTLPATPNPNPFNASTTELNSPAAHPIAMTFSASPSSQHSPDHLTPFEHHNPVHRLGKRGP</sequence>
<dbReference type="Proteomes" id="UP000249757">
    <property type="component" value="Unassembled WGS sequence"/>
</dbReference>
<comment type="caution">
    <text evidence="3">The sequence shown here is derived from an EMBL/GenBank/DDBJ whole genome shotgun (WGS) entry which is preliminary data.</text>
</comment>
<protein>
    <recommendedName>
        <fullName evidence="5">Secreted protein</fullName>
    </recommendedName>
</protein>
<reference evidence="4" key="1">
    <citation type="journal article" date="2022" name="Microb. Genom.">
        <title>A global pangenome for the wheat fungal pathogen Pyrenophora tritici-repentis and prediction of effector protein structural homology.</title>
        <authorList>
            <person name="Moolhuijzen P.M."/>
            <person name="See P.T."/>
            <person name="Shi G."/>
            <person name="Powell H.R."/>
            <person name="Cockram J."/>
            <person name="Jorgensen L.N."/>
            <person name="Benslimane H."/>
            <person name="Strelkov S.E."/>
            <person name="Turner J."/>
            <person name="Liu Z."/>
            <person name="Moffat C.S."/>
        </authorList>
    </citation>
    <scope>NUCLEOTIDE SEQUENCE [LARGE SCALE GENOMIC DNA]</scope>
</reference>
<feature type="signal peptide" evidence="2">
    <location>
        <begin position="1"/>
        <end position="22"/>
    </location>
</feature>
<feature type="chain" id="PRO_5037180657" description="Secreted protein" evidence="2">
    <location>
        <begin position="23"/>
        <end position="83"/>
    </location>
</feature>
<keyword evidence="4" id="KW-1185">Reference proteome</keyword>
<evidence type="ECO:0000256" key="2">
    <source>
        <dbReference type="SAM" id="SignalP"/>
    </source>
</evidence>
<evidence type="ECO:0000256" key="1">
    <source>
        <dbReference type="SAM" id="MobiDB-lite"/>
    </source>
</evidence>
<name>A0A922SZ87_9PLEO</name>
<keyword evidence="2" id="KW-0732">Signal</keyword>
<proteinExistence type="predicted"/>
<dbReference type="AlphaFoldDB" id="A0A922SZ87"/>
<evidence type="ECO:0008006" key="5">
    <source>
        <dbReference type="Google" id="ProtNLM"/>
    </source>
</evidence>
<feature type="compositionally biased region" description="Basic and acidic residues" evidence="1">
    <location>
        <begin position="62"/>
        <end position="73"/>
    </location>
</feature>
<evidence type="ECO:0000313" key="4">
    <source>
        <dbReference type="Proteomes" id="UP000249757"/>
    </source>
</evidence>
<feature type="compositionally biased region" description="Low complexity" evidence="1">
    <location>
        <begin position="22"/>
        <end position="39"/>
    </location>
</feature>
<gene>
    <name evidence="3" type="ORF">Ptr86124_008679</name>
</gene>
<organism evidence="3 4">
    <name type="scientific">Pyrenophora tritici-repentis</name>
    <dbReference type="NCBI Taxonomy" id="45151"/>
    <lineage>
        <taxon>Eukaryota</taxon>
        <taxon>Fungi</taxon>
        <taxon>Dikarya</taxon>
        <taxon>Ascomycota</taxon>
        <taxon>Pezizomycotina</taxon>
        <taxon>Dothideomycetes</taxon>
        <taxon>Pleosporomycetidae</taxon>
        <taxon>Pleosporales</taxon>
        <taxon>Pleosporineae</taxon>
        <taxon>Pleosporaceae</taxon>
        <taxon>Pyrenophora</taxon>
    </lineage>
</organism>
<evidence type="ECO:0000313" key="3">
    <source>
        <dbReference type="EMBL" id="KAI1512713.1"/>
    </source>
</evidence>
<dbReference type="EMBL" id="NRDI02000011">
    <property type="protein sequence ID" value="KAI1512713.1"/>
    <property type="molecule type" value="Genomic_DNA"/>
</dbReference>
<accession>A0A922SZ87</accession>